<dbReference type="AlphaFoldDB" id="A0A521E998"/>
<dbReference type="Proteomes" id="UP000320300">
    <property type="component" value="Unassembled WGS sequence"/>
</dbReference>
<reference evidence="3 4" key="1">
    <citation type="submission" date="2017-05" db="EMBL/GenBank/DDBJ databases">
        <authorList>
            <person name="Varghese N."/>
            <person name="Submissions S."/>
        </authorList>
    </citation>
    <scope>NUCLEOTIDE SEQUENCE [LARGE SCALE GENOMIC DNA]</scope>
    <source>
        <strain evidence="3 4">DSM 19036</strain>
    </source>
</reference>
<feature type="domain" description="Deacetylase PdaC" evidence="2">
    <location>
        <begin position="64"/>
        <end position="160"/>
    </location>
</feature>
<dbReference type="RefSeq" id="WP_185960498.1">
    <property type="nucleotide sequence ID" value="NZ_CBCSJO010000007.1"/>
</dbReference>
<keyword evidence="4" id="KW-1185">Reference proteome</keyword>
<proteinExistence type="predicted"/>
<dbReference type="Gene3D" id="3.30.565.40">
    <property type="entry name" value="Fervidobacterium nodosum Rt17-B1 like"/>
    <property type="match status" value="1"/>
</dbReference>
<dbReference type="Gene3D" id="3.90.640.20">
    <property type="entry name" value="Heat-shock cognate protein, ATPase"/>
    <property type="match status" value="1"/>
</dbReference>
<name>A0A521E998_9SPHI</name>
<dbReference type="Pfam" id="PF11738">
    <property type="entry name" value="DUF3298"/>
    <property type="match status" value="1"/>
</dbReference>
<sequence>MKKEIIVAILAVAAIYGCTNQKTEKVIDSASTAVATSGKDSLTYSYDSVKVYSKTKVSTNKLVTDTAKAVIVYPLFQNQVANKFLEDRVIGISGKQGIDKNYKELTAGFIKEFDTYIAANNGAQESWFQKVDMKVKANYPNYLSVLMTYSDYKGGAHPNTLFTYLNYNPKTYQTITLDSIITADGMPKLRAIGENIFRRNENLAPNASLSEGYFFAEGTFSLPETFTLTKEGISFLYNPYEIKAYAAGTTELIIPFSKIKDIMKESSILINFK</sequence>
<organism evidence="3 4">
    <name type="scientific">Pedobacter westerhofensis</name>
    <dbReference type="NCBI Taxonomy" id="425512"/>
    <lineage>
        <taxon>Bacteria</taxon>
        <taxon>Pseudomonadati</taxon>
        <taxon>Bacteroidota</taxon>
        <taxon>Sphingobacteriia</taxon>
        <taxon>Sphingobacteriales</taxon>
        <taxon>Sphingobacteriaceae</taxon>
        <taxon>Pedobacter</taxon>
    </lineage>
</organism>
<dbReference type="Pfam" id="PF13739">
    <property type="entry name" value="PdaC"/>
    <property type="match status" value="1"/>
</dbReference>
<dbReference type="InterPro" id="IPR021729">
    <property type="entry name" value="DUF3298"/>
</dbReference>
<evidence type="ECO:0000313" key="4">
    <source>
        <dbReference type="Proteomes" id="UP000320300"/>
    </source>
</evidence>
<accession>A0A521E998</accession>
<evidence type="ECO:0000313" key="3">
    <source>
        <dbReference type="EMBL" id="SMO80538.1"/>
    </source>
</evidence>
<evidence type="ECO:0000259" key="1">
    <source>
        <dbReference type="Pfam" id="PF11738"/>
    </source>
</evidence>
<gene>
    <name evidence="3" type="ORF">SAMN06265348_107262</name>
</gene>
<dbReference type="EMBL" id="FXTN01000007">
    <property type="protein sequence ID" value="SMO80538.1"/>
    <property type="molecule type" value="Genomic_DNA"/>
</dbReference>
<dbReference type="PROSITE" id="PS51257">
    <property type="entry name" value="PROKAR_LIPOPROTEIN"/>
    <property type="match status" value="1"/>
</dbReference>
<dbReference type="InterPro" id="IPR037126">
    <property type="entry name" value="PdaC/RsiV-like_sf"/>
</dbReference>
<evidence type="ECO:0000259" key="2">
    <source>
        <dbReference type="Pfam" id="PF13739"/>
    </source>
</evidence>
<protein>
    <recommendedName>
        <fullName evidence="5">DUF3298 domain-containing protein</fullName>
    </recommendedName>
</protein>
<evidence type="ECO:0008006" key="5">
    <source>
        <dbReference type="Google" id="ProtNLM"/>
    </source>
</evidence>
<dbReference type="InterPro" id="IPR025303">
    <property type="entry name" value="PdaC"/>
</dbReference>
<feature type="domain" description="DUF3298" evidence="1">
    <location>
        <begin position="183"/>
        <end position="257"/>
    </location>
</feature>